<keyword evidence="1" id="KW-1133">Transmembrane helix</keyword>
<organism evidence="2 3">
    <name type="scientific">Plasmodium malariae</name>
    <dbReference type="NCBI Taxonomy" id="5858"/>
    <lineage>
        <taxon>Eukaryota</taxon>
        <taxon>Sar</taxon>
        <taxon>Alveolata</taxon>
        <taxon>Apicomplexa</taxon>
        <taxon>Aconoidasida</taxon>
        <taxon>Haemosporida</taxon>
        <taxon>Plasmodiidae</taxon>
        <taxon>Plasmodium</taxon>
        <taxon>Plasmodium (Plasmodium)</taxon>
    </lineage>
</organism>
<protein>
    <submittedName>
        <fullName evidence="2">Uncharacterized protein</fullName>
    </submittedName>
</protein>
<keyword evidence="1" id="KW-0472">Membrane</keyword>
<evidence type="ECO:0000313" key="2">
    <source>
        <dbReference type="EMBL" id="SBT70202.1"/>
    </source>
</evidence>
<name>A0A1C3K9J6_PLAMA</name>
<dbReference type="Proteomes" id="UP000219799">
    <property type="component" value="Chromosome 2"/>
</dbReference>
<sequence length="166" mass="19137">MSYIKAPSDISILEYKYSRKNERKKINIWKKIFIHVCFFTIGNNCNKLSSHDVIKVLSNVYSDDVADSKNVNTLNILNILNTRQKDIEKQVQCKFCSFVGFLLLPLYGLRKFKYYDAKSKVIISPFFAIGGMYIGSFVGNLLTGRFSSYRRSKFLGTLPANVYLKE</sequence>
<evidence type="ECO:0000256" key="1">
    <source>
        <dbReference type="SAM" id="Phobius"/>
    </source>
</evidence>
<dbReference type="EMBL" id="LT594490">
    <property type="protein sequence ID" value="SBT70202.1"/>
    <property type="molecule type" value="Genomic_DNA"/>
</dbReference>
<dbReference type="AlphaFoldDB" id="A0A1C3K9J6"/>
<dbReference type="VEuPathDB" id="PlasmoDB:PmUG01_02014000"/>
<proteinExistence type="predicted"/>
<accession>A0A1C3K9J6</accession>
<evidence type="ECO:0000313" key="3">
    <source>
        <dbReference type="Proteomes" id="UP000219799"/>
    </source>
</evidence>
<gene>
    <name evidence="2" type="primary">PmlGA01_020007400</name>
    <name evidence="2" type="ORF">PMLGA01_020007400</name>
</gene>
<keyword evidence="1" id="KW-0812">Transmembrane</keyword>
<feature type="transmembrane region" description="Helical" evidence="1">
    <location>
        <begin position="121"/>
        <end position="143"/>
    </location>
</feature>
<feature type="transmembrane region" description="Helical" evidence="1">
    <location>
        <begin position="91"/>
        <end position="109"/>
    </location>
</feature>
<reference evidence="2 3" key="1">
    <citation type="submission" date="2016-06" db="EMBL/GenBank/DDBJ databases">
        <authorList>
            <consortium name="Pathogen Informatics"/>
        </authorList>
    </citation>
    <scope>NUCLEOTIDE SEQUENCE [LARGE SCALE GENOMIC DNA]</scope>
    <source>
        <strain evidence="2">PmlGA01</strain>
    </source>
</reference>